<proteinExistence type="predicted"/>
<reference evidence="2 3" key="1">
    <citation type="submission" date="2020-08" db="EMBL/GenBank/DDBJ databases">
        <authorList>
            <person name="Koutsovoulos G."/>
            <person name="Danchin GJ E."/>
        </authorList>
    </citation>
    <scope>NUCLEOTIDE SEQUENCE [LARGE SCALE GENOMIC DNA]</scope>
</reference>
<sequence length="147" mass="16903">MRLSQPIVQCGNIQTANDNKNARRRSHSATRSFTDSTVNFMGRIGQSLRIASSSTNRKRLQNKHEKNSSEQQQEGEETQQQLPVEITSGRRQSLAEQWFRTVRMKRRGAHGLAGTQSEELSRKNFIDQHQPRPHNLLIGQEKQIIKN</sequence>
<feature type="region of interest" description="Disordered" evidence="1">
    <location>
        <begin position="48"/>
        <end position="90"/>
    </location>
</feature>
<evidence type="ECO:0000313" key="3">
    <source>
        <dbReference type="Proteomes" id="UP000580250"/>
    </source>
</evidence>
<evidence type="ECO:0000313" key="2">
    <source>
        <dbReference type="EMBL" id="CAD2184385.1"/>
    </source>
</evidence>
<dbReference type="OrthoDB" id="10451409at2759"/>
<evidence type="ECO:0000256" key="1">
    <source>
        <dbReference type="SAM" id="MobiDB-lite"/>
    </source>
</evidence>
<dbReference type="AlphaFoldDB" id="A0A6V7WB92"/>
<protein>
    <submittedName>
        <fullName evidence="2">Uncharacterized protein</fullName>
    </submittedName>
</protein>
<gene>
    <name evidence="2" type="ORF">MENT_LOCUS36732</name>
</gene>
<dbReference type="EMBL" id="CAJEWN010000500">
    <property type="protein sequence ID" value="CAD2184385.1"/>
    <property type="molecule type" value="Genomic_DNA"/>
</dbReference>
<name>A0A6V7WB92_MELEN</name>
<accession>A0A6V7WB92</accession>
<dbReference type="Proteomes" id="UP000580250">
    <property type="component" value="Unassembled WGS sequence"/>
</dbReference>
<organism evidence="2 3">
    <name type="scientific">Meloidogyne enterolobii</name>
    <name type="common">Root-knot nematode worm</name>
    <name type="synonym">Meloidogyne mayaguensis</name>
    <dbReference type="NCBI Taxonomy" id="390850"/>
    <lineage>
        <taxon>Eukaryota</taxon>
        <taxon>Metazoa</taxon>
        <taxon>Ecdysozoa</taxon>
        <taxon>Nematoda</taxon>
        <taxon>Chromadorea</taxon>
        <taxon>Rhabditida</taxon>
        <taxon>Tylenchina</taxon>
        <taxon>Tylenchomorpha</taxon>
        <taxon>Tylenchoidea</taxon>
        <taxon>Meloidogynidae</taxon>
        <taxon>Meloidogyninae</taxon>
        <taxon>Meloidogyne</taxon>
    </lineage>
</organism>
<comment type="caution">
    <text evidence="2">The sequence shown here is derived from an EMBL/GenBank/DDBJ whole genome shotgun (WGS) entry which is preliminary data.</text>
</comment>